<dbReference type="OrthoDB" id="21380at2759"/>
<keyword evidence="2 4" id="KW-0863">Zinc-finger</keyword>
<dbReference type="InterPro" id="IPR038545">
    <property type="entry name" value="Znf_DBF_sf"/>
</dbReference>
<feature type="compositionally biased region" description="Basic and acidic residues" evidence="5">
    <location>
        <begin position="238"/>
        <end position="255"/>
    </location>
</feature>
<dbReference type="GO" id="GO:0031431">
    <property type="term" value="C:Dbf4-dependent protein kinase complex"/>
    <property type="evidence" value="ECO:0007669"/>
    <property type="project" value="TreeGrafter"/>
</dbReference>
<feature type="region of interest" description="Disordered" evidence="5">
    <location>
        <begin position="232"/>
        <end position="255"/>
    </location>
</feature>
<evidence type="ECO:0000256" key="4">
    <source>
        <dbReference type="PROSITE-ProRule" id="PRU00600"/>
    </source>
</evidence>
<keyword evidence="8" id="KW-1185">Reference proteome</keyword>
<comment type="caution">
    <text evidence="7">The sequence shown here is derived from an EMBL/GenBank/DDBJ whole genome shotgun (WGS) entry which is preliminary data.</text>
</comment>
<evidence type="ECO:0000313" key="8">
    <source>
        <dbReference type="Proteomes" id="UP000093000"/>
    </source>
</evidence>
<dbReference type="GO" id="GO:0043539">
    <property type="term" value="F:protein serine/threonine kinase activator activity"/>
    <property type="evidence" value="ECO:0007669"/>
    <property type="project" value="TreeGrafter"/>
</dbReference>
<reference evidence="7 8" key="1">
    <citation type="submission" date="2016-03" db="EMBL/GenBank/DDBJ databases">
        <title>Choanephora cucurbitarum.</title>
        <authorList>
            <person name="Min B."/>
            <person name="Park H."/>
            <person name="Park J.-H."/>
            <person name="Shin H.-D."/>
            <person name="Choi I.-G."/>
        </authorList>
    </citation>
    <scope>NUCLEOTIDE SEQUENCE [LARGE SCALE GENOMIC DNA]</scope>
    <source>
        <strain evidence="7 8">KUS-F28377</strain>
    </source>
</reference>
<organism evidence="7 8">
    <name type="scientific">Choanephora cucurbitarum</name>
    <dbReference type="NCBI Taxonomy" id="101091"/>
    <lineage>
        <taxon>Eukaryota</taxon>
        <taxon>Fungi</taxon>
        <taxon>Fungi incertae sedis</taxon>
        <taxon>Mucoromycota</taxon>
        <taxon>Mucoromycotina</taxon>
        <taxon>Mucoromycetes</taxon>
        <taxon>Mucorales</taxon>
        <taxon>Mucorineae</taxon>
        <taxon>Choanephoraceae</taxon>
        <taxon>Choanephoroideae</taxon>
        <taxon>Choanephora</taxon>
    </lineage>
</organism>
<dbReference type="Gene3D" id="6.10.250.3410">
    <property type="entry name" value="DBF zinc finger"/>
    <property type="match status" value="1"/>
</dbReference>
<dbReference type="Proteomes" id="UP000093000">
    <property type="component" value="Unassembled WGS sequence"/>
</dbReference>
<feature type="compositionally biased region" description="Polar residues" evidence="5">
    <location>
        <begin position="148"/>
        <end position="163"/>
    </location>
</feature>
<dbReference type="Pfam" id="PF07535">
    <property type="entry name" value="zf-DBF"/>
    <property type="match status" value="1"/>
</dbReference>
<dbReference type="SMART" id="SM00586">
    <property type="entry name" value="ZnF_DBF"/>
    <property type="match status" value="1"/>
</dbReference>
<dbReference type="EMBL" id="LUGH01001200">
    <property type="protein sequence ID" value="OBZ81455.1"/>
    <property type="molecule type" value="Genomic_DNA"/>
</dbReference>
<keyword evidence="3" id="KW-0862">Zinc</keyword>
<feature type="compositionally biased region" description="Polar residues" evidence="5">
    <location>
        <begin position="337"/>
        <end position="348"/>
    </location>
</feature>
<dbReference type="GO" id="GO:1901987">
    <property type="term" value="P:regulation of cell cycle phase transition"/>
    <property type="evidence" value="ECO:0007669"/>
    <property type="project" value="TreeGrafter"/>
</dbReference>
<dbReference type="InterPro" id="IPR006572">
    <property type="entry name" value="Znf_DBF"/>
</dbReference>
<evidence type="ECO:0000256" key="5">
    <source>
        <dbReference type="SAM" id="MobiDB-lite"/>
    </source>
</evidence>
<dbReference type="FunCoup" id="A0A1C7MX24">
    <property type="interactions" value="118"/>
</dbReference>
<feature type="region of interest" description="Disordered" evidence="5">
    <location>
        <begin position="327"/>
        <end position="348"/>
    </location>
</feature>
<accession>A0A1C7MX24</accession>
<keyword evidence="1" id="KW-0479">Metal-binding</keyword>
<name>A0A1C7MX24_9FUNG</name>
<dbReference type="STRING" id="101091.A0A1C7MX24"/>
<evidence type="ECO:0000256" key="2">
    <source>
        <dbReference type="ARBA" id="ARBA00022771"/>
    </source>
</evidence>
<evidence type="ECO:0000256" key="3">
    <source>
        <dbReference type="ARBA" id="ARBA00022833"/>
    </source>
</evidence>
<evidence type="ECO:0000256" key="1">
    <source>
        <dbReference type="ARBA" id="ARBA00022723"/>
    </source>
</evidence>
<evidence type="ECO:0000259" key="6">
    <source>
        <dbReference type="PROSITE" id="PS51265"/>
    </source>
</evidence>
<proteinExistence type="predicted"/>
<feature type="domain" description="DBF4-type" evidence="6">
    <location>
        <begin position="254"/>
        <end position="303"/>
    </location>
</feature>
<dbReference type="GO" id="GO:0003676">
    <property type="term" value="F:nucleic acid binding"/>
    <property type="evidence" value="ECO:0007669"/>
    <property type="project" value="InterPro"/>
</dbReference>
<dbReference type="InParanoid" id="A0A1C7MX24"/>
<protein>
    <submittedName>
        <fullName evidence="7">Hsk1-interacting molecule 1</fullName>
    </submittedName>
</protein>
<dbReference type="InterPro" id="IPR013939">
    <property type="entry name" value="Regulatory_Dfp1/Him1"/>
</dbReference>
<gene>
    <name evidence="7" type="primary">him1</name>
    <name evidence="7" type="ORF">A0J61_10492</name>
</gene>
<dbReference type="Pfam" id="PF08630">
    <property type="entry name" value="Dfp1_Him1_M"/>
    <property type="match status" value="1"/>
</dbReference>
<dbReference type="PROSITE" id="PS51265">
    <property type="entry name" value="ZF_DBF4"/>
    <property type="match status" value="1"/>
</dbReference>
<dbReference type="PANTHER" id="PTHR15375">
    <property type="entry name" value="ACTIVATOR OF S-PHASE KINASE-RELATED"/>
    <property type="match status" value="1"/>
</dbReference>
<dbReference type="AlphaFoldDB" id="A0A1C7MX24"/>
<dbReference type="PANTHER" id="PTHR15375:SF26">
    <property type="entry name" value="PROTEIN CHIFFON"/>
    <property type="match status" value="1"/>
</dbReference>
<sequence>MQKTVDYFVDTQRGRKDPAPEKKALLNALQEEKIFGPSTGANSEAQAKRPQFIPFTGHFLIIEDATQVHRPPVIRQYTKDIITKKPQEYPWPFLKPTVGIRSPFGKRSNYNKKKEEEAKEETAPVMIDEKPTISTTPVVGVNSNTPTGISSTPLVSPQSSQPKVQHPDSYSLRASGFQPCTNTRDHTTQNTITTNTTNVTTRLQENRRLPPGEINRLDKRMVENVVAQKTLHKQAIQGEREEKARKEREKEQKKKKDARYCENCNMLFHHLEEHIKEQTHQTFVRDQNNFKELDAVLEKTHRIYKEPLPDRMRSSVDPHIDGKHVRFQSDHKRPLSTLDSPSKMSTSMMQQKGRLLLNDPEVVSDDKKGWAQYHSVFL</sequence>
<dbReference type="InterPro" id="IPR051590">
    <property type="entry name" value="Replication_Regulatory_Kinase"/>
</dbReference>
<evidence type="ECO:0000313" key="7">
    <source>
        <dbReference type="EMBL" id="OBZ81455.1"/>
    </source>
</evidence>
<dbReference type="GO" id="GO:0010571">
    <property type="term" value="P:positive regulation of nuclear cell cycle DNA replication"/>
    <property type="evidence" value="ECO:0007669"/>
    <property type="project" value="TreeGrafter"/>
</dbReference>
<dbReference type="GO" id="GO:0008270">
    <property type="term" value="F:zinc ion binding"/>
    <property type="evidence" value="ECO:0007669"/>
    <property type="project" value="UniProtKB-KW"/>
</dbReference>
<feature type="region of interest" description="Disordered" evidence="5">
    <location>
        <begin position="148"/>
        <end position="169"/>
    </location>
</feature>